<dbReference type="Proteomes" id="UP001141806">
    <property type="component" value="Unassembled WGS sequence"/>
</dbReference>
<organism evidence="1 2">
    <name type="scientific">Protea cynaroides</name>
    <dbReference type="NCBI Taxonomy" id="273540"/>
    <lineage>
        <taxon>Eukaryota</taxon>
        <taxon>Viridiplantae</taxon>
        <taxon>Streptophyta</taxon>
        <taxon>Embryophyta</taxon>
        <taxon>Tracheophyta</taxon>
        <taxon>Spermatophyta</taxon>
        <taxon>Magnoliopsida</taxon>
        <taxon>Proteales</taxon>
        <taxon>Proteaceae</taxon>
        <taxon>Protea</taxon>
    </lineage>
</organism>
<gene>
    <name evidence="1" type="ORF">NE237_027149</name>
</gene>
<reference evidence="1" key="1">
    <citation type="journal article" date="2023" name="Plant J.">
        <title>The genome of the king protea, Protea cynaroides.</title>
        <authorList>
            <person name="Chang J."/>
            <person name="Duong T.A."/>
            <person name="Schoeman C."/>
            <person name="Ma X."/>
            <person name="Roodt D."/>
            <person name="Barker N."/>
            <person name="Li Z."/>
            <person name="Van de Peer Y."/>
            <person name="Mizrachi E."/>
        </authorList>
    </citation>
    <scope>NUCLEOTIDE SEQUENCE</scope>
    <source>
        <tissue evidence="1">Young leaves</tissue>
    </source>
</reference>
<accession>A0A9Q0GM06</accession>
<dbReference type="PANTHER" id="PTHR35315:SF1">
    <property type="entry name" value="RAB6-INTERACTING GOLGIN"/>
    <property type="match status" value="1"/>
</dbReference>
<dbReference type="OrthoDB" id="543227at2759"/>
<sequence length="128" mass="14413">MNPSLLPEIGPDGLPREAPVIAYTKNLSLSGKNLSIFVSVDWTIIWHLCNYLLHISDNRRGTASITKLIDRMKISLALTIEIEGARKGPTQEREYIQENYSNIHDVERELANLSLELKLTAGPKQNVM</sequence>
<comment type="caution">
    <text evidence="1">The sequence shown here is derived from an EMBL/GenBank/DDBJ whole genome shotgun (WGS) entry which is preliminary data.</text>
</comment>
<dbReference type="AlphaFoldDB" id="A0A9Q0GM06"/>
<name>A0A9Q0GM06_9MAGN</name>
<dbReference type="EMBL" id="JAMYWD010000012">
    <property type="protein sequence ID" value="KAJ4950317.1"/>
    <property type="molecule type" value="Genomic_DNA"/>
</dbReference>
<keyword evidence="2" id="KW-1185">Reference proteome</keyword>
<protein>
    <submittedName>
        <fullName evidence="1">Uncharacterized protein</fullName>
    </submittedName>
</protein>
<proteinExistence type="predicted"/>
<evidence type="ECO:0000313" key="1">
    <source>
        <dbReference type="EMBL" id="KAJ4950317.1"/>
    </source>
</evidence>
<evidence type="ECO:0000313" key="2">
    <source>
        <dbReference type="Proteomes" id="UP001141806"/>
    </source>
</evidence>
<dbReference type="PANTHER" id="PTHR35315">
    <property type="entry name" value="ACI13"/>
    <property type="match status" value="1"/>
</dbReference>